<sequence length="89" mass="9909">MSSRHQGLSEAWHSGNRTPENSDYRVPDSGWRHRSTEEGGGWNSSRGQHAGDTPPPNNGIEEADPFPRTHGGQRVSGRLDLPDPPRRDR</sequence>
<gene>
    <name evidence="2" type="ORF">SAMN05421810_103239</name>
</gene>
<dbReference type="STRING" id="587909.SAMN05421810_103239"/>
<organism evidence="2 3">
    <name type="scientific">Amycolatopsis arida</name>
    <dbReference type="NCBI Taxonomy" id="587909"/>
    <lineage>
        <taxon>Bacteria</taxon>
        <taxon>Bacillati</taxon>
        <taxon>Actinomycetota</taxon>
        <taxon>Actinomycetes</taxon>
        <taxon>Pseudonocardiales</taxon>
        <taxon>Pseudonocardiaceae</taxon>
        <taxon>Amycolatopsis</taxon>
    </lineage>
</organism>
<keyword evidence="3" id="KW-1185">Reference proteome</keyword>
<dbReference type="AlphaFoldDB" id="A0A1I5SQU1"/>
<evidence type="ECO:0000256" key="1">
    <source>
        <dbReference type="SAM" id="MobiDB-lite"/>
    </source>
</evidence>
<feature type="region of interest" description="Disordered" evidence="1">
    <location>
        <begin position="1"/>
        <end position="89"/>
    </location>
</feature>
<name>A0A1I5SQU1_9PSEU</name>
<proteinExistence type="predicted"/>
<feature type="compositionally biased region" description="Basic and acidic residues" evidence="1">
    <location>
        <begin position="80"/>
        <end position="89"/>
    </location>
</feature>
<reference evidence="3" key="1">
    <citation type="submission" date="2016-10" db="EMBL/GenBank/DDBJ databases">
        <authorList>
            <person name="Varghese N."/>
            <person name="Submissions S."/>
        </authorList>
    </citation>
    <scope>NUCLEOTIDE SEQUENCE [LARGE SCALE GENOMIC DNA]</scope>
    <source>
        <strain evidence="3">CGMCC 4.5579</strain>
    </source>
</reference>
<dbReference type="RefSeq" id="WP_243859468.1">
    <property type="nucleotide sequence ID" value="NZ_FOWW01000003.1"/>
</dbReference>
<accession>A0A1I5SQU1</accession>
<evidence type="ECO:0000313" key="2">
    <source>
        <dbReference type="EMBL" id="SFP73130.1"/>
    </source>
</evidence>
<protein>
    <submittedName>
        <fullName evidence="2">Uncharacterized protein</fullName>
    </submittedName>
</protein>
<dbReference type="Proteomes" id="UP000198727">
    <property type="component" value="Unassembled WGS sequence"/>
</dbReference>
<evidence type="ECO:0000313" key="3">
    <source>
        <dbReference type="Proteomes" id="UP000198727"/>
    </source>
</evidence>
<feature type="compositionally biased region" description="Basic and acidic residues" evidence="1">
    <location>
        <begin position="20"/>
        <end position="37"/>
    </location>
</feature>
<dbReference type="EMBL" id="FOWW01000003">
    <property type="protein sequence ID" value="SFP73130.1"/>
    <property type="molecule type" value="Genomic_DNA"/>
</dbReference>